<gene>
    <name evidence="1" type="ORF">DME_LOCUS7092</name>
</gene>
<keyword evidence="3" id="KW-1185">Reference proteome</keyword>
<dbReference type="WBParaSite" id="DME_0000273201-mRNA-1">
    <property type="protein sequence ID" value="DME_0000273201-mRNA-1"/>
    <property type="gene ID" value="DME_0000273201"/>
</dbReference>
<accession>A0A0N4U6Z6</accession>
<evidence type="ECO:0000313" key="1">
    <source>
        <dbReference type="EMBL" id="VDN57119.1"/>
    </source>
</evidence>
<proteinExistence type="predicted"/>
<evidence type="ECO:0000313" key="2">
    <source>
        <dbReference type="Proteomes" id="UP000038040"/>
    </source>
</evidence>
<protein>
    <submittedName>
        <fullName evidence="1 4">Uncharacterized protein</fullName>
    </submittedName>
</protein>
<reference evidence="4" key="1">
    <citation type="submission" date="2017-02" db="UniProtKB">
        <authorList>
            <consortium name="WormBaseParasite"/>
        </authorList>
    </citation>
    <scope>IDENTIFICATION</scope>
</reference>
<sequence>MSEPLFSYRKQKDECFVGELPDVAIYYPKFSGLISPSYDDLLNCDSTSRNCLRRMEASFDSDNYHPTDFEIRIGNHFSYDLPTTKAISTPDSTIITQLDCNPSDYSSRPSELDETARMSRYNNLNAPATGTYQKQLRGLAPNGTLMFSD</sequence>
<dbReference type="OrthoDB" id="5873048at2759"/>
<evidence type="ECO:0000313" key="3">
    <source>
        <dbReference type="Proteomes" id="UP000274756"/>
    </source>
</evidence>
<name>A0A0N4U6Z6_DRAME</name>
<dbReference type="Proteomes" id="UP000274756">
    <property type="component" value="Unassembled WGS sequence"/>
</dbReference>
<organism evidence="2 4">
    <name type="scientific">Dracunculus medinensis</name>
    <name type="common">Guinea worm</name>
    <dbReference type="NCBI Taxonomy" id="318479"/>
    <lineage>
        <taxon>Eukaryota</taxon>
        <taxon>Metazoa</taxon>
        <taxon>Ecdysozoa</taxon>
        <taxon>Nematoda</taxon>
        <taxon>Chromadorea</taxon>
        <taxon>Rhabditida</taxon>
        <taxon>Spirurina</taxon>
        <taxon>Dracunculoidea</taxon>
        <taxon>Dracunculidae</taxon>
        <taxon>Dracunculus</taxon>
    </lineage>
</organism>
<dbReference type="Proteomes" id="UP000038040">
    <property type="component" value="Unplaced"/>
</dbReference>
<evidence type="ECO:0000313" key="4">
    <source>
        <dbReference type="WBParaSite" id="DME_0000273201-mRNA-1"/>
    </source>
</evidence>
<reference evidence="1 3" key="2">
    <citation type="submission" date="2018-11" db="EMBL/GenBank/DDBJ databases">
        <authorList>
            <consortium name="Pathogen Informatics"/>
        </authorList>
    </citation>
    <scope>NUCLEOTIDE SEQUENCE [LARGE SCALE GENOMIC DNA]</scope>
</reference>
<dbReference type="STRING" id="318479.A0A0N4U6Z6"/>
<dbReference type="AlphaFoldDB" id="A0A0N4U6Z6"/>
<dbReference type="EMBL" id="UYYG01001158">
    <property type="protein sequence ID" value="VDN57119.1"/>
    <property type="molecule type" value="Genomic_DNA"/>
</dbReference>